<dbReference type="Proteomes" id="UP001060325">
    <property type="component" value="Plasmid pCXA"/>
</dbReference>
<dbReference type="EMBL" id="CP101463">
    <property type="protein sequence ID" value="UTT44550.1"/>
    <property type="molecule type" value="Genomic_DNA"/>
</dbReference>
<evidence type="ECO:0000256" key="2">
    <source>
        <dbReference type="ARBA" id="ARBA00022705"/>
    </source>
</evidence>
<sequence>MSNTARYKSFKQFQTTQQRLAVEYHNIGKHNAAESLRQCSDVIMHSHCGEHEAQSKVRIQYCKNRFCPTCTVHRSHVLGQELRLVVDDLHDNGVRQENWIFLTLTIRNCEVSELAGEIDNMMRSWQRFSQRKSFRTAVKGWFRAFELTYNKEEQTYHPHFHVLINTNASYFSGKYYISQKEWQRLWKESLNVDYDPIVDVRRVKSKTQQSSKGLVGSILEVCKYPMKVNDLSSVLRQGDFQVYEEALFKRRIIAFGGNLKETLKVVRAKKDKSDGTCEVCGMTMQKDVYVWSTETQNYQSCS</sequence>
<evidence type="ECO:0000313" key="3">
    <source>
        <dbReference type="EMBL" id="UTT44550.1"/>
    </source>
</evidence>
<evidence type="ECO:0000256" key="1">
    <source>
        <dbReference type="ARBA" id="ARBA00008909"/>
    </source>
</evidence>
<evidence type="ECO:0000313" key="4">
    <source>
        <dbReference type="Proteomes" id="UP001060325"/>
    </source>
</evidence>
<protein>
    <submittedName>
        <fullName evidence="3">Protein rep</fullName>
    </submittedName>
</protein>
<dbReference type="Pfam" id="PF01446">
    <property type="entry name" value="Rep_1"/>
    <property type="match status" value="1"/>
</dbReference>
<organism evidence="3 4">
    <name type="scientific">Exiguobacterium aurantiacum</name>
    <dbReference type="NCBI Taxonomy" id="33987"/>
    <lineage>
        <taxon>Bacteria</taxon>
        <taxon>Bacillati</taxon>
        <taxon>Bacillota</taxon>
        <taxon>Bacilli</taxon>
        <taxon>Bacillales</taxon>
        <taxon>Bacillales Family XII. Incertae Sedis</taxon>
        <taxon>Exiguobacterium</taxon>
    </lineage>
</organism>
<keyword evidence="3" id="KW-0614">Plasmid</keyword>
<reference evidence="3" key="1">
    <citation type="submission" date="2022-07" db="EMBL/GenBank/DDBJ databases">
        <title>Complete genome of CX2.</title>
        <authorList>
            <person name="Cao G."/>
        </authorList>
    </citation>
    <scope>NUCLEOTIDE SEQUENCE</scope>
    <source>
        <strain evidence="3">CX2</strain>
        <plasmid evidence="3">pCXA</plasmid>
    </source>
</reference>
<name>A0ABY5FT37_9BACL</name>
<keyword evidence="4" id="KW-1185">Reference proteome</keyword>
<proteinExistence type="inferred from homology"/>
<accession>A0ABY5FT37</accession>
<dbReference type="RefSeq" id="WP_255178752.1">
    <property type="nucleotide sequence ID" value="NZ_CP101463.1"/>
</dbReference>
<geneLocation type="plasmid" evidence="3 4">
    <name>pCXA</name>
</geneLocation>
<dbReference type="InterPro" id="IPR000989">
    <property type="entry name" value="Rep"/>
</dbReference>
<comment type="similarity">
    <text evidence="1">Belongs to the Gram-positive plasmids replication protein type 1 family.</text>
</comment>
<keyword evidence="2" id="KW-0235">DNA replication</keyword>
<gene>
    <name evidence="3" type="ORF">NMQ00_16245</name>
</gene>